<dbReference type="PANTHER" id="PTHR43297">
    <property type="entry name" value="OLIGOPEPTIDE TRANSPORT ATP-BINDING PROTEIN APPD"/>
    <property type="match status" value="1"/>
</dbReference>
<keyword evidence="5" id="KW-0997">Cell inner membrane</keyword>
<dbReference type="KEGG" id="pkb:B4V02_03910"/>
<dbReference type="OrthoDB" id="9802264at2"/>
<dbReference type="SUPFAM" id="SSF52540">
    <property type="entry name" value="P-loop containing nucleoside triphosphate hydrolases"/>
    <property type="match status" value="1"/>
</dbReference>
<dbReference type="GO" id="GO:0005524">
    <property type="term" value="F:ATP binding"/>
    <property type="evidence" value="ECO:0007669"/>
    <property type="project" value="UniProtKB-KW"/>
</dbReference>
<evidence type="ECO:0000256" key="5">
    <source>
        <dbReference type="ARBA" id="ARBA00022519"/>
    </source>
</evidence>
<protein>
    <submittedName>
        <fullName evidence="11">Dipeptide/oligopeptide/nickel ABC transporter ATP-binding protein</fullName>
    </submittedName>
</protein>
<keyword evidence="4" id="KW-1003">Cell membrane</keyword>
<dbReference type="InterPro" id="IPR003593">
    <property type="entry name" value="AAA+_ATPase"/>
</dbReference>
<keyword evidence="8" id="KW-1278">Translocase</keyword>
<evidence type="ECO:0000256" key="8">
    <source>
        <dbReference type="ARBA" id="ARBA00022967"/>
    </source>
</evidence>
<keyword evidence="12" id="KW-1185">Reference proteome</keyword>
<dbReference type="Pfam" id="PF00005">
    <property type="entry name" value="ABC_tran"/>
    <property type="match status" value="1"/>
</dbReference>
<dbReference type="CDD" id="cd03257">
    <property type="entry name" value="ABC_NikE_OppD_transporters"/>
    <property type="match status" value="1"/>
</dbReference>
<feature type="domain" description="ABC transporter" evidence="10">
    <location>
        <begin position="4"/>
        <end position="254"/>
    </location>
</feature>
<dbReference type="GO" id="GO:0005886">
    <property type="term" value="C:plasma membrane"/>
    <property type="evidence" value="ECO:0007669"/>
    <property type="project" value="UniProtKB-SubCell"/>
</dbReference>
<dbReference type="InterPro" id="IPR017871">
    <property type="entry name" value="ABC_transporter-like_CS"/>
</dbReference>
<comment type="similarity">
    <text evidence="2">Belongs to the ABC transporter superfamily.</text>
</comment>
<name>A0A222WTD0_9BACL</name>
<comment type="subcellular location">
    <subcellularLocation>
        <location evidence="1">Cell membrane</location>
        <topology evidence="1">Peripheral membrane protein</topology>
    </subcellularLocation>
</comment>
<evidence type="ECO:0000256" key="3">
    <source>
        <dbReference type="ARBA" id="ARBA00022448"/>
    </source>
</evidence>
<proteinExistence type="inferred from homology"/>
<dbReference type="PROSITE" id="PS50893">
    <property type="entry name" value="ABC_TRANSPORTER_2"/>
    <property type="match status" value="1"/>
</dbReference>
<dbReference type="Proteomes" id="UP000214666">
    <property type="component" value="Chromosome"/>
</dbReference>
<dbReference type="Gene3D" id="3.40.50.300">
    <property type="entry name" value="P-loop containing nucleotide triphosphate hydrolases"/>
    <property type="match status" value="1"/>
</dbReference>
<evidence type="ECO:0000256" key="7">
    <source>
        <dbReference type="ARBA" id="ARBA00022840"/>
    </source>
</evidence>
<evidence type="ECO:0000313" key="11">
    <source>
        <dbReference type="EMBL" id="ASR49859.1"/>
    </source>
</evidence>
<keyword evidence="9" id="KW-0472">Membrane</keyword>
<evidence type="ECO:0000256" key="9">
    <source>
        <dbReference type="ARBA" id="ARBA00023136"/>
    </source>
</evidence>
<organism evidence="11 12">
    <name type="scientific">Paenibacillus kribbensis</name>
    <dbReference type="NCBI Taxonomy" id="172713"/>
    <lineage>
        <taxon>Bacteria</taxon>
        <taxon>Bacillati</taxon>
        <taxon>Bacillota</taxon>
        <taxon>Bacilli</taxon>
        <taxon>Bacillales</taxon>
        <taxon>Paenibacillaceae</taxon>
        <taxon>Paenibacillus</taxon>
    </lineage>
</organism>
<keyword evidence="6" id="KW-0547">Nucleotide-binding</keyword>
<dbReference type="GO" id="GO:0016887">
    <property type="term" value="F:ATP hydrolysis activity"/>
    <property type="evidence" value="ECO:0007669"/>
    <property type="project" value="InterPro"/>
</dbReference>
<evidence type="ECO:0000256" key="4">
    <source>
        <dbReference type="ARBA" id="ARBA00022475"/>
    </source>
</evidence>
<reference evidence="11 12" key="1">
    <citation type="submission" date="2017-03" db="EMBL/GenBank/DDBJ databases">
        <title>Complete genome sequence of Paenibacillus Kribbensis producing bioflocculants.</title>
        <authorList>
            <person name="Lee H.-G."/>
            <person name="Oh H.-M."/>
        </authorList>
    </citation>
    <scope>NUCLEOTIDE SEQUENCE [LARGE SCALE GENOMIC DNA]</scope>
    <source>
        <strain evidence="11 12">AM49</strain>
    </source>
</reference>
<dbReference type="SMART" id="SM00382">
    <property type="entry name" value="AAA"/>
    <property type="match status" value="1"/>
</dbReference>
<dbReference type="InterPro" id="IPR003439">
    <property type="entry name" value="ABC_transporter-like_ATP-bd"/>
</dbReference>
<evidence type="ECO:0000259" key="10">
    <source>
        <dbReference type="PROSITE" id="PS50893"/>
    </source>
</evidence>
<dbReference type="PROSITE" id="PS00211">
    <property type="entry name" value="ABC_TRANSPORTER_1"/>
    <property type="match status" value="1"/>
</dbReference>
<evidence type="ECO:0000256" key="1">
    <source>
        <dbReference type="ARBA" id="ARBA00004202"/>
    </source>
</evidence>
<dbReference type="PANTHER" id="PTHR43297:SF14">
    <property type="entry name" value="ATPASE AAA-TYPE CORE DOMAIN-CONTAINING PROTEIN"/>
    <property type="match status" value="1"/>
</dbReference>
<dbReference type="AlphaFoldDB" id="A0A222WTD0"/>
<dbReference type="InterPro" id="IPR027417">
    <property type="entry name" value="P-loop_NTPase"/>
</dbReference>
<evidence type="ECO:0000256" key="2">
    <source>
        <dbReference type="ARBA" id="ARBA00005417"/>
    </source>
</evidence>
<sequence length="271" mass="30383">MNLLEIAGLHLKSGQGTIVRDLDLSVSAGQCHALIGESGSGKSMTSLSIGDLLPATVWVESGKIEWCGSSLLALSKKDRERLRGKEIAYVFQDYASVLTPFMTIGKQLDETLKAHHMQDMLDMPERKNRKERIVQALEHVRLPKEIYNRYPFQLSGGQLQRVSLAVVIMLEPKLLILDEPTTALDQTNANEILRIISELKERTRCGILFISHNLRNVKRYADQVTVMREGQVIETGSTLPLLNSPKQSYTRRLIEAIPSLRPSTEAVHESI</sequence>
<gene>
    <name evidence="11" type="ORF">B4V02_03910</name>
</gene>
<dbReference type="EMBL" id="CP020028">
    <property type="protein sequence ID" value="ASR49859.1"/>
    <property type="molecule type" value="Genomic_DNA"/>
</dbReference>
<evidence type="ECO:0000313" key="12">
    <source>
        <dbReference type="Proteomes" id="UP000214666"/>
    </source>
</evidence>
<keyword evidence="3" id="KW-0813">Transport</keyword>
<keyword evidence="7 11" id="KW-0067">ATP-binding</keyword>
<dbReference type="InterPro" id="IPR050388">
    <property type="entry name" value="ABC_Ni/Peptide_Import"/>
</dbReference>
<accession>A0A222WTD0</accession>
<evidence type="ECO:0000256" key="6">
    <source>
        <dbReference type="ARBA" id="ARBA00022741"/>
    </source>
</evidence>